<reference evidence="2 3" key="1">
    <citation type="submission" date="2017-10" db="EMBL/GenBank/DDBJ databases">
        <title>Nyctiphanis sp. nov., isolated from the stomach of the euphausiid Nyctiphanes simplex (Hansen, 1911) in the Gulf of California.</title>
        <authorList>
            <person name="Gomez-Gil B."/>
            <person name="Aguilar-Mendez M."/>
            <person name="Lopez-Cortes A."/>
            <person name="Gomez-Gutierrez J."/>
            <person name="Roque A."/>
            <person name="Lang E."/>
            <person name="Gonzalez-Castillo A."/>
        </authorList>
    </citation>
    <scope>NUCLEOTIDE SEQUENCE [LARGE SCALE GENOMIC DNA]</scope>
    <source>
        <strain evidence="2 3">CAIM 600</strain>
    </source>
</reference>
<dbReference type="Proteomes" id="UP000290287">
    <property type="component" value="Unassembled WGS sequence"/>
</dbReference>
<feature type="transmembrane region" description="Helical" evidence="1">
    <location>
        <begin position="51"/>
        <end position="73"/>
    </location>
</feature>
<keyword evidence="1" id="KW-1133">Transmembrane helix</keyword>
<dbReference type="EMBL" id="PEIB01000030">
    <property type="protein sequence ID" value="RXJ71887.1"/>
    <property type="molecule type" value="Genomic_DNA"/>
</dbReference>
<name>A0A4Q0YM31_9GAMM</name>
<feature type="transmembrane region" description="Helical" evidence="1">
    <location>
        <begin position="12"/>
        <end position="31"/>
    </location>
</feature>
<accession>A0A4Q0YM31</accession>
<comment type="caution">
    <text evidence="2">The sequence shown here is derived from an EMBL/GenBank/DDBJ whole genome shotgun (WGS) entry which is preliminary data.</text>
</comment>
<proteinExistence type="predicted"/>
<keyword evidence="1" id="KW-0472">Membrane</keyword>
<gene>
    <name evidence="2" type="ORF">CS022_19210</name>
</gene>
<dbReference type="AlphaFoldDB" id="A0A4Q0YM31"/>
<evidence type="ECO:0000313" key="3">
    <source>
        <dbReference type="Proteomes" id="UP000290287"/>
    </source>
</evidence>
<protein>
    <submittedName>
        <fullName evidence="2">Uncharacterized protein</fullName>
    </submittedName>
</protein>
<dbReference type="RefSeq" id="WP_129123595.1">
    <property type="nucleotide sequence ID" value="NZ_PEIB01000030.1"/>
</dbReference>
<evidence type="ECO:0000256" key="1">
    <source>
        <dbReference type="SAM" id="Phobius"/>
    </source>
</evidence>
<evidence type="ECO:0000313" key="2">
    <source>
        <dbReference type="EMBL" id="RXJ71887.1"/>
    </source>
</evidence>
<sequence>MKLEDRINQLMHVITLSAGYVLLVQAFVTGAEIVARKVFNHSFQGIDELGRYALAFAASVGFSPAFIFFIFTADGQPPRKQRQWVLYHHLG</sequence>
<keyword evidence="3" id="KW-1185">Reference proteome</keyword>
<dbReference type="OrthoDB" id="6160477at2"/>
<organism evidence="2 3">
    <name type="scientific">Veronia nyctiphanis</name>
    <dbReference type="NCBI Taxonomy" id="1278244"/>
    <lineage>
        <taxon>Bacteria</taxon>
        <taxon>Pseudomonadati</taxon>
        <taxon>Pseudomonadota</taxon>
        <taxon>Gammaproteobacteria</taxon>
        <taxon>Vibrionales</taxon>
        <taxon>Vibrionaceae</taxon>
        <taxon>Veronia</taxon>
    </lineage>
</organism>
<keyword evidence="1" id="KW-0812">Transmembrane</keyword>